<dbReference type="SUPFAM" id="SSF52833">
    <property type="entry name" value="Thioredoxin-like"/>
    <property type="match status" value="1"/>
</dbReference>
<organism evidence="3 4">
    <name type="scientific">Liparis tanakae</name>
    <name type="common">Tanaka's snailfish</name>
    <dbReference type="NCBI Taxonomy" id="230148"/>
    <lineage>
        <taxon>Eukaryota</taxon>
        <taxon>Metazoa</taxon>
        <taxon>Chordata</taxon>
        <taxon>Craniata</taxon>
        <taxon>Vertebrata</taxon>
        <taxon>Euteleostomi</taxon>
        <taxon>Actinopterygii</taxon>
        <taxon>Neopterygii</taxon>
        <taxon>Teleostei</taxon>
        <taxon>Neoteleostei</taxon>
        <taxon>Acanthomorphata</taxon>
        <taxon>Eupercaria</taxon>
        <taxon>Perciformes</taxon>
        <taxon>Cottioidei</taxon>
        <taxon>Cottales</taxon>
        <taxon>Liparidae</taxon>
        <taxon>Liparis</taxon>
    </lineage>
</organism>
<evidence type="ECO:0000313" key="4">
    <source>
        <dbReference type="Proteomes" id="UP000314294"/>
    </source>
</evidence>
<dbReference type="AlphaFoldDB" id="A0A4Z2EL62"/>
<feature type="signal peptide" evidence="1">
    <location>
        <begin position="1"/>
        <end position="17"/>
    </location>
</feature>
<dbReference type="PANTHER" id="PTHR22699:SF1">
    <property type="entry name" value="THIOREDOXIN DOMAIN-CONTAINING PROTEIN 16"/>
    <property type="match status" value="1"/>
</dbReference>
<proteinExistence type="predicted"/>
<keyword evidence="1" id="KW-0732">Signal</keyword>
<dbReference type="Pfam" id="PF24508">
    <property type="entry name" value="TXNDC16_N"/>
    <property type="match status" value="1"/>
</dbReference>
<accession>A0A4Z2EL62</accession>
<dbReference type="InterPro" id="IPR036249">
    <property type="entry name" value="Thioredoxin-like_sf"/>
</dbReference>
<keyword evidence="4" id="KW-1185">Reference proteome</keyword>
<dbReference type="EMBL" id="SRLO01005466">
    <property type="protein sequence ID" value="TNN29583.1"/>
    <property type="molecule type" value="Genomic_DNA"/>
</dbReference>
<evidence type="ECO:0000259" key="2">
    <source>
        <dbReference type="Pfam" id="PF24508"/>
    </source>
</evidence>
<gene>
    <name evidence="3" type="primary">TXNDC16_1</name>
    <name evidence="3" type="ORF">EYF80_060267</name>
</gene>
<dbReference type="Proteomes" id="UP000314294">
    <property type="component" value="Unassembled WGS sequence"/>
</dbReference>
<reference evidence="3 4" key="1">
    <citation type="submission" date="2019-03" db="EMBL/GenBank/DDBJ databases">
        <title>First draft genome of Liparis tanakae, snailfish: a comprehensive survey of snailfish specific genes.</title>
        <authorList>
            <person name="Kim W."/>
            <person name="Song I."/>
            <person name="Jeong J.-H."/>
            <person name="Kim D."/>
            <person name="Kim S."/>
            <person name="Ryu S."/>
            <person name="Song J.Y."/>
            <person name="Lee S.K."/>
        </authorList>
    </citation>
    <scope>NUCLEOTIDE SEQUENCE [LARGE SCALE GENOMIC DNA]</scope>
    <source>
        <tissue evidence="3">Muscle</tissue>
    </source>
</reference>
<evidence type="ECO:0000313" key="3">
    <source>
        <dbReference type="EMBL" id="TNN29583.1"/>
    </source>
</evidence>
<dbReference type="OrthoDB" id="427280at2759"/>
<evidence type="ECO:0000256" key="1">
    <source>
        <dbReference type="SAM" id="SignalP"/>
    </source>
</evidence>
<dbReference type="Gene3D" id="3.40.30.10">
    <property type="entry name" value="Glutaredoxin"/>
    <property type="match status" value="1"/>
</dbReference>
<feature type="domain" description="TXNDC16 N-terminal" evidence="2">
    <location>
        <begin position="26"/>
        <end position="128"/>
    </location>
</feature>
<dbReference type="PANTHER" id="PTHR22699">
    <property type="entry name" value="THIOREDOXIN DOMAIN-CONTAINING PROTEIN 16"/>
    <property type="match status" value="1"/>
</dbReference>
<feature type="chain" id="PRO_5021435639" evidence="1">
    <location>
        <begin position="18"/>
        <end position="129"/>
    </location>
</feature>
<name>A0A4Z2EL62_9TELE</name>
<protein>
    <submittedName>
        <fullName evidence="3">Thioredoxin domain-containing protein 16</fullName>
    </submittedName>
</protein>
<dbReference type="InterPro" id="IPR057639">
    <property type="entry name" value="TXNDC16_N"/>
</dbReference>
<dbReference type="InterPro" id="IPR040090">
    <property type="entry name" value="TXNDC16"/>
</dbReference>
<comment type="caution">
    <text evidence="3">The sequence shown here is derived from an EMBL/GenBank/DDBJ whole genome shotgun (WGS) entry which is preliminary data.</text>
</comment>
<sequence length="129" mass="14166">MWPCIAVSLLCMGFAGCVEKAATPALMEHTAADFNEKLHSGKTMFVYFQQQVSDTVSLFLMELEQSADALKYYGVLVGKVDCREEPVLGYCTGEKALSTAFLFRGGKEFLGFNLDTVFSVNSIVSEVLL</sequence>